<dbReference type="AlphaFoldDB" id="A0AAD6WXP6"/>
<keyword evidence="2" id="KW-0732">Signal</keyword>
<gene>
    <name evidence="3" type="ORF">C8F04DRAFT_1188022</name>
</gene>
<reference evidence="3" key="1">
    <citation type="submission" date="2023-03" db="EMBL/GenBank/DDBJ databases">
        <title>Massive genome expansion in bonnet fungi (Mycena s.s.) driven by repeated elements and novel gene families across ecological guilds.</title>
        <authorList>
            <consortium name="Lawrence Berkeley National Laboratory"/>
            <person name="Harder C.B."/>
            <person name="Miyauchi S."/>
            <person name="Viragh M."/>
            <person name="Kuo A."/>
            <person name="Thoen E."/>
            <person name="Andreopoulos B."/>
            <person name="Lu D."/>
            <person name="Skrede I."/>
            <person name="Drula E."/>
            <person name="Henrissat B."/>
            <person name="Morin E."/>
            <person name="Kohler A."/>
            <person name="Barry K."/>
            <person name="LaButti K."/>
            <person name="Morin E."/>
            <person name="Salamov A."/>
            <person name="Lipzen A."/>
            <person name="Mereny Z."/>
            <person name="Hegedus B."/>
            <person name="Baldrian P."/>
            <person name="Stursova M."/>
            <person name="Weitz H."/>
            <person name="Taylor A."/>
            <person name="Grigoriev I.V."/>
            <person name="Nagy L.G."/>
            <person name="Martin F."/>
            <person name="Kauserud H."/>
        </authorList>
    </citation>
    <scope>NUCLEOTIDE SEQUENCE</scope>
    <source>
        <strain evidence="3">CBHHK200</strain>
    </source>
</reference>
<organism evidence="3 4">
    <name type="scientific">Mycena alexandri</name>
    <dbReference type="NCBI Taxonomy" id="1745969"/>
    <lineage>
        <taxon>Eukaryota</taxon>
        <taxon>Fungi</taxon>
        <taxon>Dikarya</taxon>
        <taxon>Basidiomycota</taxon>
        <taxon>Agaricomycotina</taxon>
        <taxon>Agaricomycetes</taxon>
        <taxon>Agaricomycetidae</taxon>
        <taxon>Agaricales</taxon>
        <taxon>Marasmiineae</taxon>
        <taxon>Mycenaceae</taxon>
        <taxon>Mycena</taxon>
    </lineage>
</organism>
<accession>A0AAD6WXP6</accession>
<evidence type="ECO:0000256" key="1">
    <source>
        <dbReference type="SAM" id="MobiDB-lite"/>
    </source>
</evidence>
<comment type="caution">
    <text evidence="3">The sequence shown here is derived from an EMBL/GenBank/DDBJ whole genome shotgun (WGS) entry which is preliminary data.</text>
</comment>
<dbReference type="Proteomes" id="UP001218188">
    <property type="component" value="Unassembled WGS sequence"/>
</dbReference>
<proteinExistence type="predicted"/>
<evidence type="ECO:0000256" key="2">
    <source>
        <dbReference type="SAM" id="SignalP"/>
    </source>
</evidence>
<feature type="region of interest" description="Disordered" evidence="1">
    <location>
        <begin position="136"/>
        <end position="155"/>
    </location>
</feature>
<feature type="region of interest" description="Disordered" evidence="1">
    <location>
        <begin position="164"/>
        <end position="199"/>
    </location>
</feature>
<feature type="signal peptide" evidence="2">
    <location>
        <begin position="1"/>
        <end position="29"/>
    </location>
</feature>
<evidence type="ECO:0000313" key="3">
    <source>
        <dbReference type="EMBL" id="KAJ7029092.1"/>
    </source>
</evidence>
<keyword evidence="4" id="KW-1185">Reference proteome</keyword>
<name>A0AAD6WXP6_9AGAR</name>
<sequence>MYVRSSVVALPHPLLLLLIPPSLLPPTIVSPPVYRINTWSHPTVTVHPNTPPRCSHCIPVGTPSSCGAEDSADARRRYGARGIKLETTRLVQTLNSWMRFPSSASSVFRPGLLSSALNVRDLFQLKIILPPREKTKLQLQSTPNDPGEDLGSKDPIRLKQCPVRMGAAQPPRAIERRSSVALNPGLRTSKRKRDSHSADGCGLTWTGDAGSGRVLWQLAATGMHELTVEMGYNFAKQNSANYWINAREQKRAIAAPEECHKSLPRRGWGTPMERF</sequence>
<protein>
    <submittedName>
        <fullName evidence="3">Uncharacterized protein</fullName>
    </submittedName>
</protein>
<evidence type="ECO:0000313" key="4">
    <source>
        <dbReference type="Proteomes" id="UP001218188"/>
    </source>
</evidence>
<feature type="chain" id="PRO_5041997343" evidence="2">
    <location>
        <begin position="30"/>
        <end position="275"/>
    </location>
</feature>
<dbReference type="EMBL" id="JARJCM010000105">
    <property type="protein sequence ID" value="KAJ7029092.1"/>
    <property type="molecule type" value="Genomic_DNA"/>
</dbReference>